<evidence type="ECO:0000313" key="2">
    <source>
        <dbReference type="EMBL" id="VEV97437.1"/>
    </source>
</evidence>
<keyword evidence="1" id="KW-1133">Transmembrane helix</keyword>
<reference evidence="2" key="1">
    <citation type="submission" date="2019-02" db="EMBL/GenBank/DDBJ databases">
        <authorList>
            <consortium name="Genoscope - CEA"/>
            <person name="William W."/>
        </authorList>
    </citation>
    <scope>NUCLEOTIDE SEQUENCE [LARGE SCALE GENOMIC DNA]</scope>
    <source>
        <strain evidence="2">YSy11</strain>
    </source>
</reference>
<protein>
    <submittedName>
        <fullName evidence="2">Uncharacterized protein</fullName>
    </submittedName>
</protein>
<sequence length="59" mass="7033">MQSILSTGLPHSVSVQGVVRVYGFHFRGDWRWIFSLERGWACVFFALNGLHMVFFWWRN</sequence>
<accession>A0A653E3Y4</accession>
<organism evidence="2">
    <name type="scientific">Pseudomonas marincola</name>
    <dbReference type="NCBI Taxonomy" id="437900"/>
    <lineage>
        <taxon>Bacteria</taxon>
        <taxon>Pseudomonadati</taxon>
        <taxon>Pseudomonadota</taxon>
        <taxon>Gammaproteobacteria</taxon>
        <taxon>Pseudomonadales</taxon>
        <taxon>Pseudomonadaceae</taxon>
        <taxon>Pseudomonas</taxon>
    </lineage>
</organism>
<feature type="transmembrane region" description="Helical" evidence="1">
    <location>
        <begin position="38"/>
        <end position="57"/>
    </location>
</feature>
<keyword evidence="1" id="KW-0472">Membrane</keyword>
<keyword evidence="1" id="KW-0812">Transmembrane</keyword>
<proteinExistence type="predicted"/>
<name>A0A653E3Y4_9PSED</name>
<gene>
    <name evidence="2" type="ORF">PMYSY11_2392</name>
</gene>
<dbReference type="EMBL" id="LR215729">
    <property type="protein sequence ID" value="VEV97437.1"/>
    <property type="molecule type" value="Genomic_DNA"/>
</dbReference>
<dbReference type="AlphaFoldDB" id="A0A653E3Y4"/>
<evidence type="ECO:0000256" key="1">
    <source>
        <dbReference type="SAM" id="Phobius"/>
    </source>
</evidence>